<protein>
    <submittedName>
        <fullName evidence="2">Methyltransferase domain family protein</fullName>
    </submittedName>
</protein>
<dbReference type="HOGENOM" id="CLU_1133126_0_0_0"/>
<dbReference type="CDD" id="cd02440">
    <property type="entry name" value="AdoMet_MTases"/>
    <property type="match status" value="1"/>
</dbReference>
<proteinExistence type="predicted"/>
<sequence>MEKHKGYQRLLEEGEKSTKEKLIFKISSKYKFLERKYWELSRLGLYGLKDIPNIKTASKILDIGCGSGSSFVYIKNFLNPNADFLGVDLHKNQELPDFVSFKVCDIDKDALPYEDGSIDLVISIYVLEHLYNPGNLFSEAYRVLKKGGYFYCVTEYYTSLFCPDKYNFYQDPTHVRPWTKRAIKSLGEMKGFDNIKVKRVRPIEYLGIIPFIPLLEVFKIADASFTFYQFLFGSTVIFVGKKTNE</sequence>
<dbReference type="AlphaFoldDB" id="C1DV36"/>
<evidence type="ECO:0000313" key="3">
    <source>
        <dbReference type="Proteomes" id="UP000001369"/>
    </source>
</evidence>
<dbReference type="PANTHER" id="PTHR43591:SF24">
    <property type="entry name" value="2-METHOXY-6-POLYPRENYL-1,4-BENZOQUINOL METHYLASE, MITOCHONDRIAL"/>
    <property type="match status" value="1"/>
</dbReference>
<dbReference type="Gene3D" id="3.40.50.150">
    <property type="entry name" value="Vaccinia Virus protein VP39"/>
    <property type="match status" value="1"/>
</dbReference>
<dbReference type="KEGG" id="saf:SULAZ_1000"/>
<dbReference type="InterPro" id="IPR029063">
    <property type="entry name" value="SAM-dependent_MTases_sf"/>
</dbReference>
<keyword evidence="2" id="KW-0489">Methyltransferase</keyword>
<organism evidence="2 3">
    <name type="scientific">Sulfurihydrogenibium azorense (strain DSM 15241 / OCM 825 / Az-Fu1)</name>
    <dbReference type="NCBI Taxonomy" id="204536"/>
    <lineage>
        <taxon>Bacteria</taxon>
        <taxon>Pseudomonadati</taxon>
        <taxon>Aquificota</taxon>
        <taxon>Aquificia</taxon>
        <taxon>Aquificales</taxon>
        <taxon>Hydrogenothermaceae</taxon>
        <taxon>Sulfurihydrogenibium</taxon>
    </lineage>
</organism>
<dbReference type="EMBL" id="CP001229">
    <property type="protein sequence ID" value="ACN99743.1"/>
    <property type="molecule type" value="Genomic_DNA"/>
</dbReference>
<dbReference type="RefSeq" id="WP_012675051.1">
    <property type="nucleotide sequence ID" value="NC_012438.1"/>
</dbReference>
<dbReference type="GO" id="GO:0008757">
    <property type="term" value="F:S-adenosylmethionine-dependent methyltransferase activity"/>
    <property type="evidence" value="ECO:0007669"/>
    <property type="project" value="InterPro"/>
</dbReference>
<dbReference type="STRING" id="204536.SULAZ_1000"/>
<dbReference type="Proteomes" id="UP000001369">
    <property type="component" value="Chromosome"/>
</dbReference>
<dbReference type="SUPFAM" id="SSF53335">
    <property type="entry name" value="S-adenosyl-L-methionine-dependent methyltransferases"/>
    <property type="match status" value="1"/>
</dbReference>
<dbReference type="InterPro" id="IPR013216">
    <property type="entry name" value="Methyltransf_11"/>
</dbReference>
<evidence type="ECO:0000313" key="2">
    <source>
        <dbReference type="EMBL" id="ACN99743.1"/>
    </source>
</evidence>
<dbReference type="PANTHER" id="PTHR43591">
    <property type="entry name" value="METHYLTRANSFERASE"/>
    <property type="match status" value="1"/>
</dbReference>
<dbReference type="Pfam" id="PF08241">
    <property type="entry name" value="Methyltransf_11"/>
    <property type="match status" value="1"/>
</dbReference>
<dbReference type="GO" id="GO:0032259">
    <property type="term" value="P:methylation"/>
    <property type="evidence" value="ECO:0007669"/>
    <property type="project" value="UniProtKB-KW"/>
</dbReference>
<gene>
    <name evidence="2" type="ordered locus">SULAZ_1000</name>
</gene>
<evidence type="ECO:0000259" key="1">
    <source>
        <dbReference type="Pfam" id="PF08241"/>
    </source>
</evidence>
<name>C1DV36_SULAA</name>
<keyword evidence="2" id="KW-0808">Transferase</keyword>
<feature type="domain" description="Methyltransferase type 11" evidence="1">
    <location>
        <begin position="61"/>
        <end position="152"/>
    </location>
</feature>
<dbReference type="OrthoDB" id="9808140at2"/>
<dbReference type="eggNOG" id="COG2226">
    <property type="taxonomic scope" value="Bacteria"/>
</dbReference>
<keyword evidence="3" id="KW-1185">Reference proteome</keyword>
<reference evidence="2 3" key="1">
    <citation type="journal article" date="2009" name="J. Bacteriol.">
        <title>Complete and draft genome sequences of six members of the Aquificales.</title>
        <authorList>
            <person name="Reysenbach A.L."/>
            <person name="Hamamura N."/>
            <person name="Podar M."/>
            <person name="Griffiths E."/>
            <person name="Ferreira S."/>
            <person name="Hochstein R."/>
            <person name="Heidelberg J."/>
            <person name="Johnson J."/>
            <person name="Mead D."/>
            <person name="Pohorille A."/>
            <person name="Sarmiento M."/>
            <person name="Schweighofer K."/>
            <person name="Seshadri R."/>
            <person name="Voytek M.A."/>
        </authorList>
    </citation>
    <scope>NUCLEOTIDE SEQUENCE [LARGE SCALE GENOMIC DNA]</scope>
    <source>
        <strain evidence="3">Az-Fu1 / DSM 15241 / OCM 825</strain>
    </source>
</reference>
<accession>C1DV36</accession>